<gene>
    <name evidence="2" type="ORF">UT24_C0012G0083</name>
</gene>
<dbReference type="AlphaFoldDB" id="A0A0G0MJ95"/>
<proteinExistence type="predicted"/>
<organism evidence="2 3">
    <name type="scientific">Candidatus Woesebacteria bacterium GW2011_GWB1_39_12</name>
    <dbReference type="NCBI Taxonomy" id="1618574"/>
    <lineage>
        <taxon>Bacteria</taxon>
        <taxon>Candidatus Woeseibacteriota</taxon>
    </lineage>
</organism>
<name>A0A0G0MJ95_9BACT</name>
<dbReference type="PANTHER" id="PTHR40524:SF1">
    <property type="entry name" value="PEPTIDASE C39-LIKE DOMAIN-CONTAINING PROTEIN"/>
    <property type="match status" value="1"/>
</dbReference>
<comment type="caution">
    <text evidence="2">The sequence shown here is derived from an EMBL/GenBank/DDBJ whole genome shotgun (WGS) entry which is preliminary data.</text>
</comment>
<feature type="domain" description="Peptidase C39-like" evidence="1">
    <location>
        <begin position="246"/>
        <end position="370"/>
    </location>
</feature>
<dbReference type="PANTHER" id="PTHR40524">
    <property type="entry name" value="PEPTIDASE_C39_2 DOMAIN-CONTAINING PROTEIN"/>
    <property type="match status" value="1"/>
</dbReference>
<evidence type="ECO:0000313" key="3">
    <source>
        <dbReference type="Proteomes" id="UP000033881"/>
    </source>
</evidence>
<dbReference type="STRING" id="1618574.UT24_C0012G0083"/>
<reference evidence="2 3" key="1">
    <citation type="journal article" date="2015" name="Nature">
        <title>rRNA introns, odd ribosomes, and small enigmatic genomes across a large radiation of phyla.</title>
        <authorList>
            <person name="Brown C.T."/>
            <person name="Hug L.A."/>
            <person name="Thomas B.C."/>
            <person name="Sharon I."/>
            <person name="Castelle C.J."/>
            <person name="Singh A."/>
            <person name="Wilkins M.J."/>
            <person name="Williams K.H."/>
            <person name="Banfield J.F."/>
        </authorList>
    </citation>
    <scope>NUCLEOTIDE SEQUENCE [LARGE SCALE GENOMIC DNA]</scope>
</reference>
<accession>A0A0G0MJ95</accession>
<dbReference type="Proteomes" id="UP000033881">
    <property type="component" value="Unassembled WGS sequence"/>
</dbReference>
<dbReference type="Gene3D" id="2.60.120.560">
    <property type="entry name" value="Exo-inulinase, domain 1"/>
    <property type="match status" value="1"/>
</dbReference>
<protein>
    <recommendedName>
        <fullName evidence="1">Peptidase C39-like domain-containing protein</fullName>
    </recommendedName>
</protein>
<dbReference type="EMBL" id="LBWB01000012">
    <property type="protein sequence ID" value="KKR00461.1"/>
    <property type="molecule type" value="Genomic_DNA"/>
</dbReference>
<dbReference type="InterPro" id="IPR039564">
    <property type="entry name" value="Peptidase_C39-like"/>
</dbReference>
<evidence type="ECO:0000313" key="2">
    <source>
        <dbReference type="EMBL" id="KKR00461.1"/>
    </source>
</evidence>
<dbReference type="Pfam" id="PF13529">
    <property type="entry name" value="Peptidase_C39_2"/>
    <property type="match status" value="1"/>
</dbReference>
<dbReference type="Gene3D" id="3.90.70.10">
    <property type="entry name" value="Cysteine proteinases"/>
    <property type="match status" value="1"/>
</dbReference>
<sequence length="603" mass="68510">MKKILYSSIIFLIFSLLPLVHPIVIKSQTILFQDDFEHGNINGWTVIRNTCKFNNSPAEWTFQNGKYGIIINGGGCNTFNIPQNLNIPINTDYAVEVEITMTPDIYMDRNFSFKIKNLTNWYDLHFYGQTIYFEKVVSGIQHFPTGWIMVYPFQNNITYKIKVEILNSTNEYKIYINDGVLETISENSPFFENSNIALVASAGGTPTSEVWFDNVVVKSLDEPETLLNVPDIKQYSPPWGPQEYDNASNWSPSNPKISRWGCAMTSAAMVLNFHGNNTTPELLNNWLKNNNGYARNGAILWPTVSRYSSLDPDTPKLEFSYLNYSESLAKSEIDLNRPSVLKLENDAYGGNHFVVAKGYSNSDININDPATTKITLAQANSYWGNTLKLGRFRPSNTDLSYIVLFVNEDFDIKVSSESGVIVGDEFYFKEGPMMDPDNPDLDSGVETLNAFYYPKPDIGNYEVEIYGDGVYQLDYYFFNNNGEIKIGSYFGSTTDESSDLLEIYFDNEDLNNIIVSEVNFESVLSFFDDIYKDGYISNHGLYTSIHQLIENSQKNNDKGQGISSKILMELALQKVRFATPQFISDNVSLYLQKQIEILINNLL</sequence>
<evidence type="ECO:0000259" key="1">
    <source>
        <dbReference type="Pfam" id="PF13529"/>
    </source>
</evidence>